<evidence type="ECO:0000256" key="4">
    <source>
        <dbReference type="ARBA" id="ARBA00022989"/>
    </source>
</evidence>
<evidence type="ECO:0000313" key="11">
    <source>
        <dbReference type="EMBL" id="KAG0270107.1"/>
    </source>
</evidence>
<comment type="subcellular location">
    <subcellularLocation>
        <location evidence="1">Membrane</location>
        <topology evidence="1">Multi-pass membrane protein</topology>
    </subcellularLocation>
</comment>
<dbReference type="InterPro" id="IPR040236">
    <property type="entry name" value="TMEM198"/>
</dbReference>
<evidence type="ECO:0000259" key="10">
    <source>
        <dbReference type="Pfam" id="PF13886"/>
    </source>
</evidence>
<keyword evidence="12" id="KW-1185">Reference proteome</keyword>
<evidence type="ECO:0000256" key="6">
    <source>
        <dbReference type="ARBA" id="ARBA00049737"/>
    </source>
</evidence>
<feature type="chain" id="PRO_5040246381" description="Transmembrane protein 198" evidence="9">
    <location>
        <begin position="32"/>
        <end position="374"/>
    </location>
</feature>
<proteinExistence type="inferred from homology"/>
<name>A0A9P6QIW3_9FUNG</name>
<dbReference type="Proteomes" id="UP000807716">
    <property type="component" value="Unassembled WGS sequence"/>
</dbReference>
<feature type="transmembrane region" description="Helical" evidence="8">
    <location>
        <begin position="146"/>
        <end position="165"/>
    </location>
</feature>
<keyword evidence="5 8" id="KW-0472">Membrane</keyword>
<feature type="transmembrane region" description="Helical" evidence="8">
    <location>
        <begin position="202"/>
        <end position="223"/>
    </location>
</feature>
<dbReference type="EMBL" id="JAAAJB010000011">
    <property type="protein sequence ID" value="KAG0270107.1"/>
    <property type="molecule type" value="Genomic_DNA"/>
</dbReference>
<dbReference type="InterPro" id="IPR025256">
    <property type="entry name" value="TM7S3/TM198-like_dom"/>
</dbReference>
<dbReference type="Pfam" id="PF13886">
    <property type="entry name" value="TM7S3_TM198"/>
    <property type="match status" value="1"/>
</dbReference>
<dbReference type="GO" id="GO:0005886">
    <property type="term" value="C:plasma membrane"/>
    <property type="evidence" value="ECO:0007669"/>
    <property type="project" value="TreeGrafter"/>
</dbReference>
<dbReference type="PANTHER" id="PTHR31247:SF5">
    <property type="entry name" value="DUF4203 DOMAIN-CONTAINING PROTEIN"/>
    <property type="match status" value="1"/>
</dbReference>
<organism evidence="11 12">
    <name type="scientific">Actinomortierella ambigua</name>
    <dbReference type="NCBI Taxonomy" id="1343610"/>
    <lineage>
        <taxon>Eukaryota</taxon>
        <taxon>Fungi</taxon>
        <taxon>Fungi incertae sedis</taxon>
        <taxon>Mucoromycota</taxon>
        <taxon>Mortierellomycotina</taxon>
        <taxon>Mortierellomycetes</taxon>
        <taxon>Mortierellales</taxon>
        <taxon>Mortierellaceae</taxon>
        <taxon>Actinomortierella</taxon>
    </lineage>
</organism>
<comment type="caution">
    <text evidence="11">The sequence shown here is derived from an EMBL/GenBank/DDBJ whole genome shotgun (WGS) entry which is preliminary data.</text>
</comment>
<evidence type="ECO:0000256" key="1">
    <source>
        <dbReference type="ARBA" id="ARBA00004141"/>
    </source>
</evidence>
<feature type="signal peptide" evidence="9">
    <location>
        <begin position="1"/>
        <end position="31"/>
    </location>
</feature>
<comment type="similarity">
    <text evidence="2">Belongs to the TMEM198 family.</text>
</comment>
<evidence type="ECO:0000256" key="8">
    <source>
        <dbReference type="SAM" id="Phobius"/>
    </source>
</evidence>
<evidence type="ECO:0000313" key="12">
    <source>
        <dbReference type="Proteomes" id="UP000807716"/>
    </source>
</evidence>
<accession>A0A9P6QIW3</accession>
<dbReference type="OrthoDB" id="102260at2759"/>
<sequence length="374" mass="40857">MGSSSQRSLANQAMGFAFLLVMAFLPIAAKAQPSPTSNPAVGPTPTPSFDELLATGRAYPLTWQRIIAGVVLMTVGLVLCFRGWRHFRFTMFLSGFIAGVIIVYSILYNVQPKQGWNYSAIIFVFGCIAGGLVLGFFCWLLHRFTIAILGGLAGLVIALYILGWRSEGLIHNWGGRIGLMVGASALGMLIGLLFGRRVLIPATAVVGAYLTISGLDLMARSGFNDAIHKFWTHNANVPYHLTTNLYIMLGLVGGLMLFGFLLQTISWDRRRRLLLNQNRNPYHDNGWTVFGRPNHNVNQGAAQPSAYQGNYDNGVVFGPNGVADQNVVYTEKKSWNPFKKNKTTVVRTNPEFATSADNRNSLSSSAPLNPPATA</sequence>
<keyword evidence="4 8" id="KW-1133">Transmembrane helix</keyword>
<evidence type="ECO:0000256" key="9">
    <source>
        <dbReference type="SAM" id="SignalP"/>
    </source>
</evidence>
<feature type="transmembrane region" description="Helical" evidence="8">
    <location>
        <begin position="116"/>
        <end position="139"/>
    </location>
</feature>
<dbReference type="PANTHER" id="PTHR31247">
    <property type="entry name" value="TRANSMEMBRANE PROTEIN 198 FAMILY MEMBER"/>
    <property type="match status" value="1"/>
</dbReference>
<gene>
    <name evidence="11" type="ORF">DFQ27_000408</name>
</gene>
<keyword evidence="3 8" id="KW-0812">Transmembrane</keyword>
<feature type="transmembrane region" description="Helical" evidence="8">
    <location>
        <begin position="243"/>
        <end position="262"/>
    </location>
</feature>
<feature type="transmembrane region" description="Helical" evidence="8">
    <location>
        <begin position="66"/>
        <end position="84"/>
    </location>
</feature>
<evidence type="ECO:0000256" key="7">
    <source>
        <dbReference type="SAM" id="MobiDB-lite"/>
    </source>
</evidence>
<feature type="region of interest" description="Disordered" evidence="7">
    <location>
        <begin position="350"/>
        <end position="374"/>
    </location>
</feature>
<dbReference type="AlphaFoldDB" id="A0A9P6QIW3"/>
<feature type="transmembrane region" description="Helical" evidence="8">
    <location>
        <begin position="91"/>
        <end position="110"/>
    </location>
</feature>
<evidence type="ECO:0000256" key="5">
    <source>
        <dbReference type="ARBA" id="ARBA00023136"/>
    </source>
</evidence>
<protein>
    <recommendedName>
        <fullName evidence="6">Transmembrane protein 198</fullName>
    </recommendedName>
</protein>
<evidence type="ECO:0000256" key="2">
    <source>
        <dbReference type="ARBA" id="ARBA00006244"/>
    </source>
</evidence>
<reference evidence="11" key="1">
    <citation type="journal article" date="2020" name="Fungal Divers.">
        <title>Resolving the Mortierellaceae phylogeny through synthesis of multi-gene phylogenetics and phylogenomics.</title>
        <authorList>
            <person name="Vandepol N."/>
            <person name="Liber J."/>
            <person name="Desiro A."/>
            <person name="Na H."/>
            <person name="Kennedy M."/>
            <person name="Barry K."/>
            <person name="Grigoriev I.V."/>
            <person name="Miller A.N."/>
            <person name="O'Donnell K."/>
            <person name="Stajich J.E."/>
            <person name="Bonito G."/>
        </authorList>
    </citation>
    <scope>NUCLEOTIDE SEQUENCE</scope>
    <source>
        <strain evidence="11">BC1065</strain>
    </source>
</reference>
<feature type="transmembrane region" description="Helical" evidence="8">
    <location>
        <begin position="177"/>
        <end position="195"/>
    </location>
</feature>
<keyword evidence="9" id="KW-0732">Signal</keyword>
<evidence type="ECO:0000256" key="3">
    <source>
        <dbReference type="ARBA" id="ARBA00022692"/>
    </source>
</evidence>
<feature type="domain" description="TM7S3/TM198-like" evidence="10">
    <location>
        <begin position="69"/>
        <end position="263"/>
    </location>
</feature>
<feature type="compositionally biased region" description="Polar residues" evidence="7">
    <location>
        <begin position="350"/>
        <end position="359"/>
    </location>
</feature>